<dbReference type="EMBL" id="OV725078">
    <property type="protein sequence ID" value="CAH1392896.1"/>
    <property type="molecule type" value="Genomic_DNA"/>
</dbReference>
<gene>
    <name evidence="1" type="ORF">NEZAVI_LOCUS3646</name>
</gene>
<dbReference type="AlphaFoldDB" id="A0A9P0H2L8"/>
<keyword evidence="2" id="KW-1185">Reference proteome</keyword>
<dbReference type="OrthoDB" id="407509at2759"/>
<organism evidence="1 2">
    <name type="scientific">Nezara viridula</name>
    <name type="common">Southern green stink bug</name>
    <name type="synonym">Cimex viridulus</name>
    <dbReference type="NCBI Taxonomy" id="85310"/>
    <lineage>
        <taxon>Eukaryota</taxon>
        <taxon>Metazoa</taxon>
        <taxon>Ecdysozoa</taxon>
        <taxon>Arthropoda</taxon>
        <taxon>Hexapoda</taxon>
        <taxon>Insecta</taxon>
        <taxon>Pterygota</taxon>
        <taxon>Neoptera</taxon>
        <taxon>Paraneoptera</taxon>
        <taxon>Hemiptera</taxon>
        <taxon>Heteroptera</taxon>
        <taxon>Panheteroptera</taxon>
        <taxon>Pentatomomorpha</taxon>
        <taxon>Pentatomoidea</taxon>
        <taxon>Pentatomidae</taxon>
        <taxon>Pentatominae</taxon>
        <taxon>Nezara</taxon>
    </lineage>
</organism>
<accession>A0A9P0H2L8</accession>
<proteinExistence type="predicted"/>
<evidence type="ECO:0000313" key="1">
    <source>
        <dbReference type="EMBL" id="CAH1392896.1"/>
    </source>
</evidence>
<protein>
    <submittedName>
        <fullName evidence="1">Uncharacterized protein</fullName>
    </submittedName>
</protein>
<name>A0A9P0H2L8_NEZVI</name>
<reference evidence="1" key="1">
    <citation type="submission" date="2022-01" db="EMBL/GenBank/DDBJ databases">
        <authorList>
            <person name="King R."/>
        </authorList>
    </citation>
    <scope>NUCLEOTIDE SEQUENCE</scope>
</reference>
<sequence>MHGARGRKAHDFPWASNLPTWTGHVIRRNELTWARQFMDWYPREHVRKRGRPPTYMDKEMKTCGGAAWKRADFSFGDAAEDIARTTVTVRLELEMGGERIVMRGEGKWGFGGTVAWLLQHSIPPLPN</sequence>
<evidence type="ECO:0000313" key="2">
    <source>
        <dbReference type="Proteomes" id="UP001152798"/>
    </source>
</evidence>
<dbReference type="Proteomes" id="UP001152798">
    <property type="component" value="Chromosome 2"/>
</dbReference>